<protein>
    <submittedName>
        <fullName evidence="1">Uncharacterized protein</fullName>
    </submittedName>
</protein>
<comment type="caution">
    <text evidence="1">The sequence shown here is derived from an EMBL/GenBank/DDBJ whole genome shotgun (WGS) entry which is preliminary data.</text>
</comment>
<organism evidence="1 2">
    <name type="scientific">Pholiota conissans</name>
    <dbReference type="NCBI Taxonomy" id="109636"/>
    <lineage>
        <taxon>Eukaryota</taxon>
        <taxon>Fungi</taxon>
        <taxon>Dikarya</taxon>
        <taxon>Basidiomycota</taxon>
        <taxon>Agaricomycotina</taxon>
        <taxon>Agaricomycetes</taxon>
        <taxon>Agaricomycetidae</taxon>
        <taxon>Agaricales</taxon>
        <taxon>Agaricineae</taxon>
        <taxon>Strophariaceae</taxon>
        <taxon>Pholiota</taxon>
    </lineage>
</organism>
<proteinExistence type="predicted"/>
<gene>
    <name evidence="1" type="ORF">BDN70DRAFT_930180</name>
</gene>
<dbReference type="Proteomes" id="UP000807469">
    <property type="component" value="Unassembled WGS sequence"/>
</dbReference>
<sequence length="239" mass="26846">MFPLPLLNTVPDNLEKMRARTALQYQNAFMKNTLVRALNNIYDAAPRVKSSHPAFASFMGYIEMVCDVASLHIQGDEVFAQSLAQHCKSYRWPTNKSGPAALNALKSLRHTASDWKKDGRSYNAGHIQKSLNGMEAVLLEVVHKQVPKFSGDAVPSTISDDKISELVTENMVWLMTNSDVHILVPFCMTHHDVKTSKHWPPVTEEGVQAMPDLVKEFASHWTFAPFDPITRRGLKPPFC</sequence>
<reference evidence="1" key="1">
    <citation type="submission" date="2020-11" db="EMBL/GenBank/DDBJ databases">
        <authorList>
            <consortium name="DOE Joint Genome Institute"/>
            <person name="Ahrendt S."/>
            <person name="Riley R."/>
            <person name="Andreopoulos W."/>
            <person name="Labutti K."/>
            <person name="Pangilinan J."/>
            <person name="Ruiz-Duenas F.J."/>
            <person name="Barrasa J.M."/>
            <person name="Sanchez-Garcia M."/>
            <person name="Camarero S."/>
            <person name="Miyauchi S."/>
            <person name="Serrano A."/>
            <person name="Linde D."/>
            <person name="Babiker R."/>
            <person name="Drula E."/>
            <person name="Ayuso-Fernandez I."/>
            <person name="Pacheco R."/>
            <person name="Padilla G."/>
            <person name="Ferreira P."/>
            <person name="Barriuso J."/>
            <person name="Kellner H."/>
            <person name="Castanera R."/>
            <person name="Alfaro M."/>
            <person name="Ramirez L."/>
            <person name="Pisabarro A.G."/>
            <person name="Kuo A."/>
            <person name="Tritt A."/>
            <person name="Lipzen A."/>
            <person name="He G."/>
            <person name="Yan M."/>
            <person name="Ng V."/>
            <person name="Cullen D."/>
            <person name="Martin F."/>
            <person name="Rosso M.-N."/>
            <person name="Henrissat B."/>
            <person name="Hibbett D."/>
            <person name="Martinez A.T."/>
            <person name="Grigoriev I.V."/>
        </authorList>
    </citation>
    <scope>NUCLEOTIDE SEQUENCE</scope>
    <source>
        <strain evidence="1">CIRM-BRFM 674</strain>
    </source>
</reference>
<dbReference type="EMBL" id="MU155168">
    <property type="protein sequence ID" value="KAF9482202.1"/>
    <property type="molecule type" value="Genomic_DNA"/>
</dbReference>
<dbReference type="OrthoDB" id="58416at2759"/>
<name>A0A9P5Z5X9_9AGAR</name>
<keyword evidence="2" id="KW-1185">Reference proteome</keyword>
<evidence type="ECO:0000313" key="2">
    <source>
        <dbReference type="Proteomes" id="UP000807469"/>
    </source>
</evidence>
<evidence type="ECO:0000313" key="1">
    <source>
        <dbReference type="EMBL" id="KAF9482202.1"/>
    </source>
</evidence>
<dbReference type="AlphaFoldDB" id="A0A9P5Z5X9"/>
<accession>A0A9P5Z5X9</accession>